<dbReference type="EMBL" id="HACG01032479">
    <property type="protein sequence ID" value="CEK79344.1"/>
    <property type="molecule type" value="Transcribed_RNA"/>
</dbReference>
<accession>A0A0B7AEB7</accession>
<protein>
    <submittedName>
        <fullName evidence="1">Uncharacterized protein</fullName>
    </submittedName>
</protein>
<sequence length="69" mass="8047">MMVIAVVNVMTDDMVDKVVKTIKGKLLFHNFCICLSNFQKFHVQCFTTLRQKNRSYKKKLLNVLLGEPK</sequence>
<dbReference type="AlphaFoldDB" id="A0A0B7AEB7"/>
<reference evidence="1" key="1">
    <citation type="submission" date="2014-12" db="EMBL/GenBank/DDBJ databases">
        <title>Insight into the proteome of Arion vulgaris.</title>
        <authorList>
            <person name="Aradska J."/>
            <person name="Bulat T."/>
            <person name="Smidak R."/>
            <person name="Sarate P."/>
            <person name="Gangsoo J."/>
            <person name="Sialana F."/>
            <person name="Bilban M."/>
            <person name="Lubec G."/>
        </authorList>
    </citation>
    <scope>NUCLEOTIDE SEQUENCE</scope>
    <source>
        <tissue evidence="1">Skin</tissue>
    </source>
</reference>
<organism evidence="1">
    <name type="scientific">Arion vulgaris</name>
    <dbReference type="NCBI Taxonomy" id="1028688"/>
    <lineage>
        <taxon>Eukaryota</taxon>
        <taxon>Metazoa</taxon>
        <taxon>Spiralia</taxon>
        <taxon>Lophotrochozoa</taxon>
        <taxon>Mollusca</taxon>
        <taxon>Gastropoda</taxon>
        <taxon>Heterobranchia</taxon>
        <taxon>Euthyneura</taxon>
        <taxon>Panpulmonata</taxon>
        <taxon>Eupulmonata</taxon>
        <taxon>Stylommatophora</taxon>
        <taxon>Helicina</taxon>
        <taxon>Arionoidea</taxon>
        <taxon>Arionidae</taxon>
        <taxon>Arion</taxon>
    </lineage>
</organism>
<name>A0A0B7AEB7_9EUPU</name>
<gene>
    <name evidence="1" type="primary">ORF114896</name>
</gene>
<proteinExistence type="predicted"/>
<evidence type="ECO:0000313" key="1">
    <source>
        <dbReference type="EMBL" id="CEK79344.1"/>
    </source>
</evidence>